<organism evidence="2 4">
    <name type="scientific">Durusdinium trenchii</name>
    <dbReference type="NCBI Taxonomy" id="1381693"/>
    <lineage>
        <taxon>Eukaryota</taxon>
        <taxon>Sar</taxon>
        <taxon>Alveolata</taxon>
        <taxon>Dinophyceae</taxon>
        <taxon>Suessiales</taxon>
        <taxon>Symbiodiniaceae</taxon>
        <taxon>Durusdinium</taxon>
    </lineage>
</organism>
<evidence type="ECO:0000313" key="2">
    <source>
        <dbReference type="EMBL" id="CAK9029573.1"/>
    </source>
</evidence>
<feature type="non-terminal residue" evidence="2">
    <location>
        <position position="178"/>
    </location>
</feature>
<feature type="region of interest" description="Disordered" evidence="1">
    <location>
        <begin position="157"/>
        <end position="178"/>
    </location>
</feature>
<gene>
    <name evidence="2" type="ORF">CCMP2556_LOCUS17535</name>
    <name evidence="3" type="ORF">CCMP2556_LOCUS17547</name>
</gene>
<sequence length="178" mass="18331">MATQPQPQPYDRIDASALAVYPENPLDLPPEHLKASYGDETPALAIVPELAGALGQGAARNSHKGVKATASKEAPLQPSAGPTPADALAAFRCPSAPAAAPALPLLDAIGTTPAQAEASAGPVEAQTNDKEPGEEKSLEDYEAETYAFLQNKKLMKRPAAAQAKAKGKAKAKAQTKGK</sequence>
<dbReference type="EMBL" id="CAXAMN010009703">
    <property type="protein sequence ID" value="CAK9029600.1"/>
    <property type="molecule type" value="Genomic_DNA"/>
</dbReference>
<comment type="caution">
    <text evidence="2">The sequence shown here is derived from an EMBL/GenBank/DDBJ whole genome shotgun (WGS) entry which is preliminary data.</text>
</comment>
<evidence type="ECO:0000256" key="1">
    <source>
        <dbReference type="SAM" id="MobiDB-lite"/>
    </source>
</evidence>
<evidence type="ECO:0000313" key="3">
    <source>
        <dbReference type="EMBL" id="CAK9029600.1"/>
    </source>
</evidence>
<keyword evidence="4" id="KW-1185">Reference proteome</keyword>
<protein>
    <submittedName>
        <fullName evidence="2">Uncharacterized protein</fullName>
    </submittedName>
</protein>
<feature type="compositionally biased region" description="Basic residues" evidence="1">
    <location>
        <begin position="165"/>
        <end position="178"/>
    </location>
</feature>
<feature type="region of interest" description="Disordered" evidence="1">
    <location>
        <begin position="55"/>
        <end position="86"/>
    </location>
</feature>
<evidence type="ECO:0000313" key="4">
    <source>
        <dbReference type="Proteomes" id="UP001642484"/>
    </source>
</evidence>
<proteinExistence type="predicted"/>
<dbReference type="Proteomes" id="UP001642484">
    <property type="component" value="Unassembled WGS sequence"/>
</dbReference>
<accession>A0ABP0KS93</accession>
<feature type="region of interest" description="Disordered" evidence="1">
    <location>
        <begin position="111"/>
        <end position="140"/>
    </location>
</feature>
<name>A0ABP0KS93_9DINO</name>
<reference evidence="2 4" key="1">
    <citation type="submission" date="2024-02" db="EMBL/GenBank/DDBJ databases">
        <authorList>
            <person name="Chen Y."/>
            <person name="Shah S."/>
            <person name="Dougan E. K."/>
            <person name="Thang M."/>
            <person name="Chan C."/>
        </authorList>
    </citation>
    <scope>NUCLEOTIDE SEQUENCE [LARGE SCALE GENOMIC DNA]</scope>
</reference>
<dbReference type="EMBL" id="CAXAMN010009701">
    <property type="protein sequence ID" value="CAK9029573.1"/>
    <property type="molecule type" value="Genomic_DNA"/>
</dbReference>
<feature type="compositionally biased region" description="Basic and acidic residues" evidence="1">
    <location>
        <begin position="127"/>
        <end position="139"/>
    </location>
</feature>